<dbReference type="Proteomes" id="UP001518140">
    <property type="component" value="Unassembled WGS sequence"/>
</dbReference>
<dbReference type="InterPro" id="IPR003898">
    <property type="entry name" value="Borpert_toxA"/>
</dbReference>
<dbReference type="SUPFAM" id="SSF56399">
    <property type="entry name" value="ADP-ribosylation"/>
    <property type="match status" value="2"/>
</dbReference>
<evidence type="ECO:0000313" key="3">
    <source>
        <dbReference type="Proteomes" id="UP001518140"/>
    </source>
</evidence>
<dbReference type="Gene3D" id="3.90.210.10">
    <property type="entry name" value="Heat-Labile Enterotoxin, subunit A"/>
    <property type="match status" value="2"/>
</dbReference>
<feature type="compositionally biased region" description="Polar residues" evidence="1">
    <location>
        <begin position="19"/>
        <end position="30"/>
    </location>
</feature>
<protein>
    <recommendedName>
        <fullName evidence="4">Pertussis toxin subunit 1</fullName>
    </recommendedName>
</protein>
<dbReference type="Pfam" id="PF02917">
    <property type="entry name" value="Pertussis_S1"/>
    <property type="match status" value="1"/>
</dbReference>
<feature type="region of interest" description="Disordered" evidence="1">
    <location>
        <begin position="13"/>
        <end position="41"/>
    </location>
</feature>
<comment type="caution">
    <text evidence="2">The sequence shown here is derived from an EMBL/GenBank/DDBJ whole genome shotgun (WGS) entry which is preliminary data.</text>
</comment>
<evidence type="ECO:0008006" key="4">
    <source>
        <dbReference type="Google" id="ProtNLM"/>
    </source>
</evidence>
<sequence length="266" mass="28912">MTLVATGALVATTGSASAQNEPSGSVSQGQPPGVVYRGDSRSPNDIFANGFTARGTNYDLRSHVHGGAGSYDSGYISTSGSRDVAVPFARSQGQINLANQAGEPRCQGPGWTIGESIPVVGWLIMSHCIHSTVEARTFVYTINPQFANVLLYVPDQLRGDPAMYDHYRSQDEWAFFHRIPPQAITGVQIYRMTGRAVNGRLEPQSITFNEEQWVPNPNYVSNYRYNPEADPTANLSPDQDLNIPAIPANDYNRGCNAAQQCRDGQG</sequence>
<evidence type="ECO:0000256" key="1">
    <source>
        <dbReference type="SAM" id="MobiDB-lite"/>
    </source>
</evidence>
<reference evidence="2 3" key="1">
    <citation type="submission" date="2020-02" db="EMBL/GenBank/DDBJ databases">
        <title>Whole-genome analyses of novel actinobacteria.</title>
        <authorList>
            <person name="Sahin N."/>
            <person name="Tokatli A."/>
        </authorList>
    </citation>
    <scope>NUCLEOTIDE SEQUENCE [LARGE SCALE GENOMIC DNA]</scope>
    <source>
        <strain evidence="2 3">YC419</strain>
    </source>
</reference>
<name>A0ABX0E7K5_9ACTN</name>
<organism evidence="2 3">
    <name type="scientific">Streptomyces ureilyticus</name>
    <dbReference type="NCBI Taxonomy" id="1775131"/>
    <lineage>
        <taxon>Bacteria</taxon>
        <taxon>Bacillati</taxon>
        <taxon>Actinomycetota</taxon>
        <taxon>Actinomycetes</taxon>
        <taxon>Kitasatosporales</taxon>
        <taxon>Streptomycetaceae</taxon>
        <taxon>Streptomyces</taxon>
    </lineage>
</organism>
<accession>A0ABX0E7K5</accession>
<dbReference type="RefSeq" id="WP_165343948.1">
    <property type="nucleotide sequence ID" value="NZ_JAAKZX010000180.1"/>
</dbReference>
<keyword evidence="3" id="KW-1185">Reference proteome</keyword>
<evidence type="ECO:0000313" key="2">
    <source>
        <dbReference type="EMBL" id="NGO47431.1"/>
    </source>
</evidence>
<dbReference type="EMBL" id="JAAKZX010000180">
    <property type="protein sequence ID" value="NGO47431.1"/>
    <property type="molecule type" value="Genomic_DNA"/>
</dbReference>
<proteinExistence type="predicted"/>
<gene>
    <name evidence="2" type="ORF">G6048_36890</name>
</gene>